<organism evidence="2 3">
    <name type="scientific">Penicillium egyptiacum</name>
    <dbReference type="NCBI Taxonomy" id="1303716"/>
    <lineage>
        <taxon>Eukaryota</taxon>
        <taxon>Fungi</taxon>
        <taxon>Dikarya</taxon>
        <taxon>Ascomycota</taxon>
        <taxon>Pezizomycotina</taxon>
        <taxon>Eurotiomycetes</taxon>
        <taxon>Eurotiomycetidae</taxon>
        <taxon>Eurotiales</taxon>
        <taxon>Aspergillaceae</taxon>
        <taxon>Penicillium</taxon>
    </lineage>
</organism>
<sequence>MTELPPEILLAVFAHLSKNDLISVSLTNWKHRYLSLPYLFHTLKVKSSLSGLNRLQNVSKSYVSTYVKILCYEASELIDPNIQRLDYFKSCIYTSSEFVRDQNDSFWGRGGERVTYNSIYSYFNCLAKEQQRILDTREDLKAFRRSIPRFASLHSVHITYVAGVHKSYLWFAPRVFADWNYSFIIHLETIIDAMVVAKENDILVRCFQISGFYAHPRACVGSLRHKMADGLSNIETLCLDDSPNLIDFMSKVHLPVLRHFELGRCWVTYEDIQSVLNAHLQVRSVQLSKIWLPERLRLELSSLGEIQGEYRDNRVEGNITINVDR</sequence>
<dbReference type="InterPro" id="IPR001810">
    <property type="entry name" value="F-box_dom"/>
</dbReference>
<feature type="domain" description="F-box" evidence="1">
    <location>
        <begin position="1"/>
        <end position="43"/>
    </location>
</feature>
<dbReference type="Pfam" id="PF12937">
    <property type="entry name" value="F-box-like"/>
    <property type="match status" value="1"/>
</dbReference>
<gene>
    <name evidence="2" type="ORF">PEGY_LOCUS6757</name>
</gene>
<evidence type="ECO:0000259" key="1">
    <source>
        <dbReference type="PROSITE" id="PS50181"/>
    </source>
</evidence>
<dbReference type="EMBL" id="CAJVRC010000875">
    <property type="protein sequence ID" value="CAG8902312.1"/>
    <property type="molecule type" value="Genomic_DNA"/>
</dbReference>
<comment type="caution">
    <text evidence="2">The sequence shown here is derived from an EMBL/GenBank/DDBJ whole genome shotgun (WGS) entry which is preliminary data.</text>
</comment>
<keyword evidence="3" id="KW-1185">Reference proteome</keyword>
<dbReference type="PROSITE" id="PS50181">
    <property type="entry name" value="FBOX"/>
    <property type="match status" value="1"/>
</dbReference>
<proteinExistence type="predicted"/>
<name>A0A9W4KF61_9EURO</name>
<accession>A0A9W4KF61</accession>
<dbReference type="OrthoDB" id="4510091at2759"/>
<evidence type="ECO:0000313" key="3">
    <source>
        <dbReference type="Proteomes" id="UP001154252"/>
    </source>
</evidence>
<evidence type="ECO:0000313" key="2">
    <source>
        <dbReference type="EMBL" id="CAG8902312.1"/>
    </source>
</evidence>
<dbReference type="Proteomes" id="UP001154252">
    <property type="component" value="Unassembled WGS sequence"/>
</dbReference>
<dbReference type="AlphaFoldDB" id="A0A9W4KF61"/>
<reference evidence="2" key="1">
    <citation type="submission" date="2021-07" db="EMBL/GenBank/DDBJ databases">
        <authorList>
            <person name="Branca A.L. A."/>
        </authorList>
    </citation>
    <scope>NUCLEOTIDE SEQUENCE</scope>
</reference>
<dbReference type="SUPFAM" id="SSF81383">
    <property type="entry name" value="F-box domain"/>
    <property type="match status" value="1"/>
</dbReference>
<dbReference type="InterPro" id="IPR036047">
    <property type="entry name" value="F-box-like_dom_sf"/>
</dbReference>
<protein>
    <recommendedName>
        <fullName evidence="1">F-box domain-containing protein</fullName>
    </recommendedName>
</protein>